<feature type="transmembrane region" description="Helical" evidence="1">
    <location>
        <begin position="81"/>
        <end position="101"/>
    </location>
</feature>
<dbReference type="RefSeq" id="WP_110470816.1">
    <property type="nucleotide sequence ID" value="NZ_QJSP01000010.1"/>
</dbReference>
<dbReference type="Gene3D" id="1.10.287.70">
    <property type="match status" value="1"/>
</dbReference>
<feature type="transmembrane region" description="Helical" evidence="1">
    <location>
        <begin position="152"/>
        <end position="172"/>
    </location>
</feature>
<feature type="domain" description="Potassium channel" evidence="2">
    <location>
        <begin position="92"/>
        <end position="167"/>
    </location>
</feature>
<dbReference type="InterPro" id="IPR013099">
    <property type="entry name" value="K_chnl_dom"/>
</dbReference>
<evidence type="ECO:0000256" key="1">
    <source>
        <dbReference type="SAM" id="Phobius"/>
    </source>
</evidence>
<dbReference type="Proteomes" id="UP000247591">
    <property type="component" value="Unassembled WGS sequence"/>
</dbReference>
<dbReference type="OrthoDB" id="9799090at2"/>
<sequence>MTASSEAGTKIEWPKRLLVLSTLRSVATVLLYLVAYFALPWKTFDDWAGLAIVLAFLAVALLTAVWQIGQIMRSPTPAVQAIQALAIIAPIYLLAFSLGYFMLSANDPSQFNEPLSRMSSLYFTISVFATVGFGDITASVDLSRAVVTVQMVLNLIVVGVGIKIILAAVKWGRDLTKAPTPPAGE</sequence>
<keyword evidence="1" id="KW-0472">Membrane</keyword>
<feature type="transmembrane region" description="Helical" evidence="1">
    <location>
        <begin position="17"/>
        <end position="41"/>
    </location>
</feature>
<evidence type="ECO:0000259" key="2">
    <source>
        <dbReference type="Pfam" id="PF07885"/>
    </source>
</evidence>
<dbReference type="EMBL" id="QJSP01000010">
    <property type="protein sequence ID" value="PYE15481.1"/>
    <property type="molecule type" value="Genomic_DNA"/>
</dbReference>
<keyword evidence="4" id="KW-1185">Reference proteome</keyword>
<gene>
    <name evidence="3" type="ORF">DFR67_110145</name>
</gene>
<keyword evidence="1" id="KW-0812">Transmembrane</keyword>
<feature type="transmembrane region" description="Helical" evidence="1">
    <location>
        <begin position="121"/>
        <end position="140"/>
    </location>
</feature>
<dbReference type="AlphaFoldDB" id="A0A318RJ38"/>
<protein>
    <submittedName>
        <fullName evidence="3">Ion channel</fullName>
    </submittedName>
</protein>
<feature type="transmembrane region" description="Helical" evidence="1">
    <location>
        <begin position="47"/>
        <end position="69"/>
    </location>
</feature>
<keyword evidence="1" id="KW-1133">Transmembrane helix</keyword>
<proteinExistence type="predicted"/>
<evidence type="ECO:0000313" key="3">
    <source>
        <dbReference type="EMBL" id="PYE15481.1"/>
    </source>
</evidence>
<name>A0A318RJ38_WILLI</name>
<reference evidence="3 4" key="1">
    <citation type="submission" date="2018-06" db="EMBL/GenBank/DDBJ databases">
        <title>Genomic Encyclopedia of Type Strains, Phase IV (KMG-IV): sequencing the most valuable type-strain genomes for metagenomic binning, comparative biology and taxonomic classification.</title>
        <authorList>
            <person name="Goeker M."/>
        </authorList>
    </citation>
    <scope>NUCLEOTIDE SEQUENCE [LARGE SCALE GENOMIC DNA]</scope>
    <source>
        <strain evidence="3 4">DSM 45521</strain>
    </source>
</reference>
<organism evidence="3 4">
    <name type="scientific">Williamsia limnetica</name>
    <dbReference type="NCBI Taxonomy" id="882452"/>
    <lineage>
        <taxon>Bacteria</taxon>
        <taxon>Bacillati</taxon>
        <taxon>Actinomycetota</taxon>
        <taxon>Actinomycetes</taxon>
        <taxon>Mycobacteriales</taxon>
        <taxon>Nocardiaceae</taxon>
        <taxon>Williamsia</taxon>
    </lineage>
</organism>
<accession>A0A318RJ38</accession>
<dbReference type="Pfam" id="PF07885">
    <property type="entry name" value="Ion_trans_2"/>
    <property type="match status" value="1"/>
</dbReference>
<comment type="caution">
    <text evidence="3">The sequence shown here is derived from an EMBL/GenBank/DDBJ whole genome shotgun (WGS) entry which is preliminary data.</text>
</comment>
<dbReference type="SUPFAM" id="SSF81324">
    <property type="entry name" value="Voltage-gated potassium channels"/>
    <property type="match status" value="1"/>
</dbReference>
<evidence type="ECO:0000313" key="4">
    <source>
        <dbReference type="Proteomes" id="UP000247591"/>
    </source>
</evidence>